<dbReference type="EMBL" id="PUHQ01000062">
    <property type="protein sequence ID" value="KAG0658756.1"/>
    <property type="molecule type" value="Genomic_DNA"/>
</dbReference>
<evidence type="ECO:0000313" key="2">
    <source>
        <dbReference type="EMBL" id="KAG0658756.1"/>
    </source>
</evidence>
<proteinExistence type="predicted"/>
<protein>
    <submittedName>
        <fullName evidence="2">Uncharacterized protein</fullName>
    </submittedName>
</protein>
<dbReference type="AlphaFoldDB" id="A0A9P6W046"/>
<gene>
    <name evidence="2" type="ORF">C6P46_005620</name>
</gene>
<organism evidence="2 3">
    <name type="scientific">Rhodotorula mucilaginosa</name>
    <name type="common">Yeast</name>
    <name type="synonym">Rhodotorula rubra</name>
    <dbReference type="NCBI Taxonomy" id="5537"/>
    <lineage>
        <taxon>Eukaryota</taxon>
        <taxon>Fungi</taxon>
        <taxon>Dikarya</taxon>
        <taxon>Basidiomycota</taxon>
        <taxon>Pucciniomycotina</taxon>
        <taxon>Microbotryomycetes</taxon>
        <taxon>Sporidiobolales</taxon>
        <taxon>Sporidiobolaceae</taxon>
        <taxon>Rhodotorula</taxon>
    </lineage>
</organism>
<feature type="region of interest" description="Disordered" evidence="1">
    <location>
        <begin position="92"/>
        <end position="113"/>
    </location>
</feature>
<keyword evidence="3" id="KW-1185">Reference proteome</keyword>
<name>A0A9P6W046_RHOMI</name>
<comment type="caution">
    <text evidence="2">The sequence shown here is derived from an EMBL/GenBank/DDBJ whole genome shotgun (WGS) entry which is preliminary data.</text>
</comment>
<dbReference type="Proteomes" id="UP000777482">
    <property type="component" value="Unassembled WGS sequence"/>
</dbReference>
<evidence type="ECO:0000313" key="3">
    <source>
        <dbReference type="Proteomes" id="UP000777482"/>
    </source>
</evidence>
<accession>A0A9P6W046</accession>
<evidence type="ECO:0000256" key="1">
    <source>
        <dbReference type="SAM" id="MobiDB-lite"/>
    </source>
</evidence>
<reference evidence="2 3" key="1">
    <citation type="submission" date="2020-11" db="EMBL/GenBank/DDBJ databases">
        <title>Kefir isolates.</title>
        <authorList>
            <person name="Marcisauskas S."/>
            <person name="Kim Y."/>
            <person name="Blasche S."/>
        </authorList>
    </citation>
    <scope>NUCLEOTIDE SEQUENCE [LARGE SCALE GENOMIC DNA]</scope>
    <source>
        <strain evidence="2 3">KR</strain>
    </source>
</reference>
<sequence>MFALERSPADDSSIGGYRSIDPVYVRLPRLVSTANRRATSFTAMNADVISLLARNLHAALEEASYVYLVSSLCAPFATALMCDGCSRDTRRLRMPPTKGRSLEQVDQMLSETN</sequence>